<dbReference type="AlphaFoldDB" id="A0A3P1ZVI5"/>
<proteinExistence type="predicted"/>
<name>A0A3P1ZVI5_9BACE</name>
<reference evidence="1 2" key="1">
    <citation type="submission" date="2018-11" db="EMBL/GenBank/DDBJ databases">
        <title>Genomes From Bacteria Associated with the Canine Oral Cavity: a Test Case for Automated Genome-Based Taxonomic Assignment.</title>
        <authorList>
            <person name="Coil D.A."/>
            <person name="Jospin G."/>
            <person name="Darling A.E."/>
            <person name="Wallis C."/>
            <person name="Davis I.J."/>
            <person name="Harris S."/>
            <person name="Eisen J.A."/>
            <person name="Holcombe L.J."/>
            <person name="O'Flynn C."/>
        </authorList>
    </citation>
    <scope>NUCLEOTIDE SEQUENCE [LARGE SCALE GENOMIC DNA]</scope>
    <source>
        <strain evidence="1 2">OH1047_COT-310</strain>
    </source>
</reference>
<organism evidence="1 2">
    <name type="scientific">Prevotella heparinolytica</name>
    <dbReference type="NCBI Taxonomy" id="28113"/>
    <lineage>
        <taxon>Bacteria</taxon>
        <taxon>Pseudomonadati</taxon>
        <taxon>Bacteroidota</taxon>
        <taxon>Bacteroidia</taxon>
        <taxon>Bacteroidales</taxon>
        <taxon>Bacteroidaceae</taxon>
        <taxon>Bacteroides</taxon>
    </lineage>
</organism>
<dbReference type="Proteomes" id="UP000279562">
    <property type="component" value="Unassembled WGS sequence"/>
</dbReference>
<dbReference type="EMBL" id="RQYF01000126">
    <property type="protein sequence ID" value="RRD86848.1"/>
    <property type="molecule type" value="Genomic_DNA"/>
</dbReference>
<evidence type="ECO:0000313" key="2">
    <source>
        <dbReference type="Proteomes" id="UP000279562"/>
    </source>
</evidence>
<comment type="caution">
    <text evidence="1">The sequence shown here is derived from an EMBL/GenBank/DDBJ whole genome shotgun (WGS) entry which is preliminary data.</text>
</comment>
<dbReference type="RefSeq" id="WP_125240188.1">
    <property type="nucleotide sequence ID" value="NZ_CAMEHQ010000047.1"/>
</dbReference>
<evidence type="ECO:0000313" key="1">
    <source>
        <dbReference type="EMBL" id="RRD86848.1"/>
    </source>
</evidence>
<sequence>MRRRKIVLTILFLTILAVFALQDCGEGYSNIELPKLKLSIEADESAQIISNTSHEAVIRGTSGVFLKIIRLDRTRIDDDSIGRFVVSTALSQGLELSSLEGRRMVGGNITGSYVIGTKGDSVIVVGGFIGNRSTDGYISVFHYPKEIADKAKYSMESMKYTE</sequence>
<protein>
    <submittedName>
        <fullName evidence="1">Uncharacterized protein</fullName>
    </submittedName>
</protein>
<accession>A0A3P1ZVI5</accession>
<keyword evidence="2" id="KW-1185">Reference proteome</keyword>
<gene>
    <name evidence="1" type="ORF">EII33_13785</name>
</gene>